<comment type="caution">
    <text evidence="1">The sequence shown here is derived from an EMBL/GenBank/DDBJ whole genome shotgun (WGS) entry which is preliminary data.</text>
</comment>
<evidence type="ECO:0000313" key="2">
    <source>
        <dbReference type="Proteomes" id="UP001549146"/>
    </source>
</evidence>
<evidence type="ECO:0000313" key="1">
    <source>
        <dbReference type="EMBL" id="MET3730466.1"/>
    </source>
</evidence>
<sequence length="278" mass="32535">MKLFSKYFLFIFLLFINWITLSCKENQLNSSNNFISQRSELTIYDTIEFPNIYHIPSLQELTLKSSILSKEAFGIHEDEIRFITGDIIILSIEKKLIYIELLAKTTEDNSNYIQLISQNLNDNKFEIIKKWEINNSNGEIVNLKDFFHENFEKISLILKNENSIFLSKNLEFKDYSQIQNIILTEKFEEHKDEMNDLKIISQLIIKSNQPQPLNLSELSQNQICPNCDSLLIYKSDFLGELISTEKELRILIIGILEHINHSPSALQIRLINLNSIKK</sequence>
<dbReference type="RefSeq" id="WP_354505368.1">
    <property type="nucleotide sequence ID" value="NZ_JBEPMO010000001.1"/>
</dbReference>
<name>A0ABV2LPG5_9FLAO</name>
<dbReference type="EMBL" id="JBEPMO010000001">
    <property type="protein sequence ID" value="MET3730466.1"/>
    <property type="molecule type" value="Genomic_DNA"/>
</dbReference>
<gene>
    <name evidence="1" type="ORF">ABID46_000018</name>
</gene>
<protein>
    <recommendedName>
        <fullName evidence="3">Lipoprotein</fullName>
    </recommendedName>
</protein>
<proteinExistence type="predicted"/>
<evidence type="ECO:0008006" key="3">
    <source>
        <dbReference type="Google" id="ProtNLM"/>
    </source>
</evidence>
<dbReference type="PROSITE" id="PS51257">
    <property type="entry name" value="PROKAR_LIPOPROTEIN"/>
    <property type="match status" value="1"/>
</dbReference>
<accession>A0ABV2LPG5</accession>
<reference evidence="1 2" key="1">
    <citation type="submission" date="2024-06" db="EMBL/GenBank/DDBJ databases">
        <title>Genomic Encyclopedia of Type Strains, Phase IV (KMG-IV): sequencing the most valuable type-strain genomes for metagenomic binning, comparative biology and taxonomic classification.</title>
        <authorList>
            <person name="Goeker M."/>
        </authorList>
    </citation>
    <scope>NUCLEOTIDE SEQUENCE [LARGE SCALE GENOMIC DNA]</scope>
    <source>
        <strain evidence="1 2">DSM 29388</strain>
    </source>
</reference>
<dbReference type="Proteomes" id="UP001549146">
    <property type="component" value="Unassembled WGS sequence"/>
</dbReference>
<keyword evidence="2" id="KW-1185">Reference proteome</keyword>
<organism evidence="1 2">
    <name type="scientific">Moheibacter stercoris</name>
    <dbReference type="NCBI Taxonomy" id="1628251"/>
    <lineage>
        <taxon>Bacteria</taxon>
        <taxon>Pseudomonadati</taxon>
        <taxon>Bacteroidota</taxon>
        <taxon>Flavobacteriia</taxon>
        <taxon>Flavobacteriales</taxon>
        <taxon>Weeksellaceae</taxon>
        <taxon>Moheibacter</taxon>
    </lineage>
</organism>